<dbReference type="OrthoDB" id="259642at2"/>
<evidence type="ECO:0000313" key="3">
    <source>
        <dbReference type="EMBL" id="QDT62382.1"/>
    </source>
</evidence>
<feature type="compositionally biased region" description="Basic and acidic residues" evidence="2">
    <location>
        <begin position="167"/>
        <end position="182"/>
    </location>
</feature>
<gene>
    <name evidence="3" type="ORF">SV7mr_49300</name>
</gene>
<organism evidence="3 4">
    <name type="scientific">Stieleria bergensis</name>
    <dbReference type="NCBI Taxonomy" id="2528025"/>
    <lineage>
        <taxon>Bacteria</taxon>
        <taxon>Pseudomonadati</taxon>
        <taxon>Planctomycetota</taxon>
        <taxon>Planctomycetia</taxon>
        <taxon>Pirellulales</taxon>
        <taxon>Pirellulaceae</taxon>
        <taxon>Stieleria</taxon>
    </lineage>
</organism>
<dbReference type="EMBL" id="CP036272">
    <property type="protein sequence ID" value="QDT62382.1"/>
    <property type="molecule type" value="Genomic_DNA"/>
</dbReference>
<dbReference type="Proteomes" id="UP000315003">
    <property type="component" value="Chromosome"/>
</dbReference>
<proteinExistence type="predicted"/>
<protein>
    <submittedName>
        <fullName evidence="3">Uncharacterized protein</fullName>
    </submittedName>
</protein>
<keyword evidence="1" id="KW-0175">Coiled coil</keyword>
<accession>A0A517T1Z0</accession>
<feature type="region of interest" description="Disordered" evidence="2">
    <location>
        <begin position="167"/>
        <end position="195"/>
    </location>
</feature>
<sequence>MNLTSLLETITNRQRQRRITKWSDYRRLVASICDGKEPDADKIATVLADNERTLDELRHDAELLARRRSLRDEYDAIAPLESEAAKLAKQIDTAEQTLEALTAKHEAEMSPLYIRRTEINTIRKRASQARMELRNTCEDRELVAEYDSVVEELSAADHTRASLAEEMDKRESWARQDREKAKATPFTNEANRYKEQAETHEAILADLRAKYEPAENTVSVLQERLSEIEDRLLEP</sequence>
<reference evidence="3 4" key="1">
    <citation type="submission" date="2019-02" db="EMBL/GenBank/DDBJ databases">
        <title>Deep-cultivation of Planctomycetes and their phenomic and genomic characterization uncovers novel biology.</title>
        <authorList>
            <person name="Wiegand S."/>
            <person name="Jogler M."/>
            <person name="Boedeker C."/>
            <person name="Pinto D."/>
            <person name="Vollmers J."/>
            <person name="Rivas-Marin E."/>
            <person name="Kohn T."/>
            <person name="Peeters S.H."/>
            <person name="Heuer A."/>
            <person name="Rast P."/>
            <person name="Oberbeckmann S."/>
            <person name="Bunk B."/>
            <person name="Jeske O."/>
            <person name="Meyerdierks A."/>
            <person name="Storesund J.E."/>
            <person name="Kallscheuer N."/>
            <person name="Luecker S."/>
            <person name="Lage O.M."/>
            <person name="Pohl T."/>
            <person name="Merkel B.J."/>
            <person name="Hornburger P."/>
            <person name="Mueller R.-W."/>
            <person name="Bruemmer F."/>
            <person name="Labrenz M."/>
            <person name="Spormann A.M."/>
            <person name="Op den Camp H."/>
            <person name="Overmann J."/>
            <person name="Amann R."/>
            <person name="Jetten M.S.M."/>
            <person name="Mascher T."/>
            <person name="Medema M.H."/>
            <person name="Devos D.P."/>
            <person name="Kaster A.-K."/>
            <person name="Ovreas L."/>
            <person name="Rohde M."/>
            <person name="Galperin M.Y."/>
            <person name="Jogler C."/>
        </authorList>
    </citation>
    <scope>NUCLEOTIDE SEQUENCE [LARGE SCALE GENOMIC DNA]</scope>
    <source>
        <strain evidence="3 4">SV_7m_r</strain>
    </source>
</reference>
<dbReference type="RefSeq" id="WP_145277114.1">
    <property type="nucleotide sequence ID" value="NZ_CP036272.1"/>
</dbReference>
<dbReference type="AlphaFoldDB" id="A0A517T1Z0"/>
<evidence type="ECO:0000256" key="2">
    <source>
        <dbReference type="SAM" id="MobiDB-lite"/>
    </source>
</evidence>
<evidence type="ECO:0000256" key="1">
    <source>
        <dbReference type="SAM" id="Coils"/>
    </source>
</evidence>
<keyword evidence="4" id="KW-1185">Reference proteome</keyword>
<evidence type="ECO:0000313" key="4">
    <source>
        <dbReference type="Proteomes" id="UP000315003"/>
    </source>
</evidence>
<name>A0A517T1Z0_9BACT</name>
<feature type="coiled-coil region" evidence="1">
    <location>
        <begin position="47"/>
        <end position="104"/>
    </location>
</feature>